<dbReference type="Proteomes" id="UP000316621">
    <property type="component" value="Chromosome 3"/>
</dbReference>
<organism evidence="2 3">
    <name type="scientific">Papaver somniferum</name>
    <name type="common">Opium poppy</name>
    <dbReference type="NCBI Taxonomy" id="3469"/>
    <lineage>
        <taxon>Eukaryota</taxon>
        <taxon>Viridiplantae</taxon>
        <taxon>Streptophyta</taxon>
        <taxon>Embryophyta</taxon>
        <taxon>Tracheophyta</taxon>
        <taxon>Spermatophyta</taxon>
        <taxon>Magnoliopsida</taxon>
        <taxon>Ranunculales</taxon>
        <taxon>Papaveraceae</taxon>
        <taxon>Papaveroideae</taxon>
        <taxon>Papaver</taxon>
    </lineage>
</organism>
<evidence type="ECO:0000313" key="3">
    <source>
        <dbReference type="Proteomes" id="UP000316621"/>
    </source>
</evidence>
<keyword evidence="1" id="KW-1133">Transmembrane helix</keyword>
<keyword evidence="1" id="KW-0472">Membrane</keyword>
<evidence type="ECO:0000313" key="2">
    <source>
        <dbReference type="EMBL" id="RZC55751.1"/>
    </source>
</evidence>
<dbReference type="Gramene" id="RZC55751">
    <property type="protein sequence ID" value="RZC55751"/>
    <property type="gene ID" value="C5167_014602"/>
</dbReference>
<name>A0A4Y7J743_PAPSO</name>
<dbReference type="AlphaFoldDB" id="A0A4Y7J743"/>
<evidence type="ECO:0000256" key="1">
    <source>
        <dbReference type="SAM" id="Phobius"/>
    </source>
</evidence>
<keyword evidence="3" id="KW-1185">Reference proteome</keyword>
<dbReference type="EMBL" id="CM010717">
    <property type="protein sequence ID" value="RZC55751.1"/>
    <property type="molecule type" value="Genomic_DNA"/>
</dbReference>
<reference evidence="2 3" key="1">
    <citation type="journal article" date="2018" name="Science">
        <title>The opium poppy genome and morphinan production.</title>
        <authorList>
            <person name="Guo L."/>
            <person name="Winzer T."/>
            <person name="Yang X."/>
            <person name="Li Y."/>
            <person name="Ning Z."/>
            <person name="He Z."/>
            <person name="Teodor R."/>
            <person name="Lu Y."/>
            <person name="Bowser T.A."/>
            <person name="Graham I.A."/>
            <person name="Ye K."/>
        </authorList>
    </citation>
    <scope>NUCLEOTIDE SEQUENCE [LARGE SCALE GENOMIC DNA]</scope>
    <source>
        <strain evidence="3">cv. HN1</strain>
        <tissue evidence="2">Leaves</tissue>
    </source>
</reference>
<keyword evidence="1" id="KW-0812">Transmembrane</keyword>
<gene>
    <name evidence="2" type="ORF">C5167_014602</name>
</gene>
<accession>A0A4Y7J743</accession>
<sequence>MLTFEFFVIISFIFRFSFWIIVEIEIKKPTIMNRKKSPAITVTIVSDHMSAHDMSARLSVREGELNNARDVK</sequence>
<protein>
    <submittedName>
        <fullName evidence="2">Uncharacterized protein</fullName>
    </submittedName>
</protein>
<feature type="transmembrane region" description="Helical" evidence="1">
    <location>
        <begin position="6"/>
        <end position="26"/>
    </location>
</feature>
<proteinExistence type="predicted"/>